<evidence type="ECO:0000313" key="5">
    <source>
        <dbReference type="Proteomes" id="UP001162131"/>
    </source>
</evidence>
<keyword evidence="3" id="KW-0653">Protein transport</keyword>
<dbReference type="InterPro" id="IPR016024">
    <property type="entry name" value="ARM-type_fold"/>
</dbReference>
<evidence type="ECO:0000256" key="2">
    <source>
        <dbReference type="ARBA" id="ARBA00022448"/>
    </source>
</evidence>
<protein>
    <recommendedName>
        <fullName evidence="6">Importin subunit alpha</fullName>
    </recommendedName>
</protein>
<organism evidence="4 5">
    <name type="scientific">Blepharisma stoltei</name>
    <dbReference type="NCBI Taxonomy" id="1481888"/>
    <lineage>
        <taxon>Eukaryota</taxon>
        <taxon>Sar</taxon>
        <taxon>Alveolata</taxon>
        <taxon>Ciliophora</taxon>
        <taxon>Postciliodesmatophora</taxon>
        <taxon>Heterotrichea</taxon>
        <taxon>Heterotrichida</taxon>
        <taxon>Blepharismidae</taxon>
        <taxon>Blepharisma</taxon>
    </lineage>
</organism>
<accession>A0AAU9ITF3</accession>
<keyword evidence="2" id="KW-0813">Transport</keyword>
<comment type="caution">
    <text evidence="4">The sequence shown here is derived from an EMBL/GenBank/DDBJ whole genome shotgun (WGS) entry which is preliminary data.</text>
</comment>
<gene>
    <name evidence="4" type="ORF">BSTOLATCC_MIC17629</name>
</gene>
<sequence length="540" mass="60750">MDITSVQSRFEDRIYGFQQVAGTDLLKKKQENYAVELRKKIRSQNTTKRRAVASGYSFLIHYSEKENVLVSNLPFHLIKMNPELASLNVKPVDKLKIIHEIMTEDTDTNVLDQGLGVLVAALAIDEDIPFNTIVSLNFIPILQRLMDYKYPSTIVYNAAVCLANLCTGPHEYTSDVFQAEGLQSFLKIISPRNIQTSSVAIRGIANLCGDCYEYAKAIISSPVIAQISQLLESTREDNFDLLGVLSQLVRNITHYADEIPIEQIDIILQWIGKMIFFQDPVMKEDCLEALRHISRCEDSSKIELVLENNLGGFCVQSLTLSEENLVKNAVKIVANFLALDKKTTQQLLDCGVLDKLLLLIEHPNAEMRKTVYLALDNIVCGSKSERNQYLNHEIAALSMRGLHDIDAQVKYECSLMISNFIILSSHTSILKLIDLKIFDYLKGALNSEFEPDFLSVVLIICSGLLEAGKAEQDRVHDVSNQVTILFEETGCLDELENLIGNIPIGDNFVTAQQIHEEFFGQLCDIVETKIEETPTIFEFS</sequence>
<dbReference type="InterPro" id="IPR011989">
    <property type="entry name" value="ARM-like"/>
</dbReference>
<evidence type="ECO:0000256" key="1">
    <source>
        <dbReference type="ARBA" id="ARBA00010394"/>
    </source>
</evidence>
<dbReference type="Proteomes" id="UP001162131">
    <property type="component" value="Unassembled WGS sequence"/>
</dbReference>
<dbReference type="InterPro" id="IPR000225">
    <property type="entry name" value="Armadillo"/>
</dbReference>
<evidence type="ECO:0000256" key="3">
    <source>
        <dbReference type="ARBA" id="ARBA00022927"/>
    </source>
</evidence>
<dbReference type="GO" id="GO:0015031">
    <property type="term" value="P:protein transport"/>
    <property type="evidence" value="ECO:0007669"/>
    <property type="project" value="UniProtKB-KW"/>
</dbReference>
<dbReference type="SMART" id="SM00185">
    <property type="entry name" value="ARM"/>
    <property type="match status" value="4"/>
</dbReference>
<dbReference type="EMBL" id="CAJZBQ010000017">
    <property type="protein sequence ID" value="CAG9317002.1"/>
    <property type="molecule type" value="Genomic_DNA"/>
</dbReference>
<dbReference type="Gene3D" id="1.25.10.10">
    <property type="entry name" value="Leucine-rich Repeat Variant"/>
    <property type="match status" value="1"/>
</dbReference>
<evidence type="ECO:0008006" key="6">
    <source>
        <dbReference type="Google" id="ProtNLM"/>
    </source>
</evidence>
<evidence type="ECO:0000313" key="4">
    <source>
        <dbReference type="EMBL" id="CAG9317002.1"/>
    </source>
</evidence>
<reference evidence="4" key="1">
    <citation type="submission" date="2021-09" db="EMBL/GenBank/DDBJ databases">
        <authorList>
            <consortium name="AG Swart"/>
            <person name="Singh M."/>
            <person name="Singh A."/>
            <person name="Seah K."/>
            <person name="Emmerich C."/>
        </authorList>
    </citation>
    <scope>NUCLEOTIDE SEQUENCE</scope>
    <source>
        <strain evidence="4">ATCC30299</strain>
    </source>
</reference>
<proteinExistence type="inferred from homology"/>
<dbReference type="PANTHER" id="PTHR23316">
    <property type="entry name" value="IMPORTIN ALPHA"/>
    <property type="match status" value="1"/>
</dbReference>
<name>A0AAU9ITF3_9CILI</name>
<comment type="similarity">
    <text evidence="1">Belongs to the importin alpha family.</text>
</comment>
<keyword evidence="5" id="KW-1185">Reference proteome</keyword>
<dbReference type="SUPFAM" id="SSF48371">
    <property type="entry name" value="ARM repeat"/>
    <property type="match status" value="1"/>
</dbReference>
<dbReference type="AlphaFoldDB" id="A0AAU9ITF3"/>